<keyword evidence="17" id="KW-1185">Reference proteome</keyword>
<dbReference type="Gene3D" id="2.70.98.110">
    <property type="entry name" value="Glycosyl hydrolase family 63, N-terminal domain"/>
    <property type="match status" value="1"/>
</dbReference>
<evidence type="ECO:0000313" key="16">
    <source>
        <dbReference type="EMBL" id="KAI1697718.1"/>
    </source>
</evidence>
<reference evidence="16" key="1">
    <citation type="submission" date="2022-01" db="EMBL/GenBank/DDBJ databases">
        <title>Genome Sequence Resource for Two Populations of Ditylenchus destructor, the Migratory Endoparasitic Phytonematode.</title>
        <authorList>
            <person name="Zhang H."/>
            <person name="Lin R."/>
            <person name="Xie B."/>
        </authorList>
    </citation>
    <scope>NUCLEOTIDE SEQUENCE</scope>
    <source>
        <strain evidence="16">BazhouSP</strain>
    </source>
</reference>
<feature type="compositionally biased region" description="Basic and acidic residues" evidence="13">
    <location>
        <begin position="40"/>
        <end position="51"/>
    </location>
</feature>
<evidence type="ECO:0000256" key="8">
    <source>
        <dbReference type="ARBA" id="ARBA00023136"/>
    </source>
</evidence>
<dbReference type="Pfam" id="PF16923">
    <property type="entry name" value="Glyco_hydro_63N"/>
    <property type="match status" value="1"/>
</dbReference>
<evidence type="ECO:0000256" key="6">
    <source>
        <dbReference type="ARBA" id="ARBA00022968"/>
    </source>
</evidence>
<evidence type="ECO:0000313" key="17">
    <source>
        <dbReference type="Proteomes" id="UP001201812"/>
    </source>
</evidence>
<organism evidence="16 17">
    <name type="scientific">Ditylenchus destructor</name>
    <dbReference type="NCBI Taxonomy" id="166010"/>
    <lineage>
        <taxon>Eukaryota</taxon>
        <taxon>Metazoa</taxon>
        <taxon>Ecdysozoa</taxon>
        <taxon>Nematoda</taxon>
        <taxon>Chromadorea</taxon>
        <taxon>Rhabditida</taxon>
        <taxon>Tylenchina</taxon>
        <taxon>Tylenchomorpha</taxon>
        <taxon>Sphaerularioidea</taxon>
        <taxon>Anguinidae</taxon>
        <taxon>Anguininae</taxon>
        <taxon>Ditylenchus</taxon>
    </lineage>
</organism>
<dbReference type="InterPro" id="IPR012341">
    <property type="entry name" value="6hp_glycosidase-like_sf"/>
</dbReference>
<evidence type="ECO:0000256" key="5">
    <source>
        <dbReference type="ARBA" id="ARBA00022824"/>
    </source>
</evidence>
<dbReference type="EMBL" id="JAKKPZ010000254">
    <property type="protein sequence ID" value="KAI1697718.1"/>
    <property type="molecule type" value="Genomic_DNA"/>
</dbReference>
<dbReference type="Pfam" id="PF03200">
    <property type="entry name" value="Glyco_hydro_63"/>
    <property type="match status" value="1"/>
</dbReference>
<keyword evidence="7 12" id="KW-1133">Transmembrane helix</keyword>
<evidence type="ECO:0000256" key="3">
    <source>
        <dbReference type="ARBA" id="ARBA00022692"/>
    </source>
</evidence>
<dbReference type="Proteomes" id="UP001201812">
    <property type="component" value="Unassembled WGS sequence"/>
</dbReference>
<evidence type="ECO:0000256" key="11">
    <source>
        <dbReference type="ARBA" id="ARBA00038888"/>
    </source>
</evidence>
<keyword evidence="6" id="KW-0735">Signal-anchor</keyword>
<keyword evidence="3 12" id="KW-0812">Transmembrane</keyword>
<proteinExistence type="inferred from homology"/>
<dbReference type="InterPro" id="IPR004888">
    <property type="entry name" value="Glycoside_hydrolase_63"/>
</dbReference>
<feature type="compositionally biased region" description="Polar residues" evidence="13">
    <location>
        <begin position="17"/>
        <end position="37"/>
    </location>
</feature>
<sequence length="916" mass="103487">MSSNGSLSEEDFRESPKSNPFSDSSNQALDFNDSSAQLIEELRKVSRKEAPPKIQIEPTIREHEAVPSTSFKKASASKKSAAGLPLPPFHVTDHSNRSSTAVEIPENDLGTTPSHNYQRVLLIAVGLVGLAAFVFAAVSLVGGFGTRMLNTNLPEDIQQRPVIVSGNNRLPPASVVDFAHQKQWGTLRPHVFFGLKAKHVESPMVGLIWYKQPGKDKTTPLKLQHSCFHPQTSKQKDVVYLWQAHDGHSFGVQKLQDGNLSFSTEWFNTPGDSCLANVAVDPMEKKDESEENVYGFILYFAVPTNNSESEMKPIYKLDGNNLAVLDWTSSIFGQLSLGISVNNANPESDKNAIEPARFSYVFARQDPFVDMVAVPSLVESSLEKTPDEMFELKDIGLDLEKPNFAAVHVLVKASGAPTNIELRIKTNGEELPSDFSSEIKSRRANFENVFDQGFPVHEKDPKRREAAMQAVSNLLGGVGFWHGYTPVRNETAPGGVVEYGPLDIIAAAPSRSWFPRAFLWDDGFHQLLVRRINPELATQITAAWLDTMDDNGWIPREQALDAEARALMPKDYNAESNVANPPMLIHLTGKFLDSAQMEEEWFVERIRKLYPRLKQLYNWLKTSQSGPEGVEGTMRWRGRNGTTDRELNAGTLPSGFDDYPRASHPTDQEYHLDLRCWMAHSSNIMHRLAQFVQDEEWIPEIEQDMEIFNDLESLDRLHWSEDAQQYSDYGFHSFNVSMENETFPDGSTHLVRKVHSPPKMTLVDDVNGYANLFPLLLRLLDPESEKLGILLKNLNDTETFWTPFGLRSVSKKSRYYMSVNGEGSYPYWRGPIWINMNYFALEALYKYSKSSETYGQLCRELYVSLRENVVSNIVNVYKRTGFFWEHYNDKTGDGEGTRPFTGWTALYALIASEQYD</sequence>
<evidence type="ECO:0000256" key="9">
    <source>
        <dbReference type="ARBA" id="ARBA00023180"/>
    </source>
</evidence>
<protein>
    <recommendedName>
        <fullName evidence="11 12">Mannosyl-oligosaccharide glucosidase</fullName>
        <ecNumber evidence="11 12">3.2.1.106</ecNumber>
    </recommendedName>
</protein>
<dbReference type="PANTHER" id="PTHR10412:SF11">
    <property type="entry name" value="MANNOSYL-OLIGOSACCHARIDE GLUCOSIDASE"/>
    <property type="match status" value="1"/>
</dbReference>
<keyword evidence="4 12" id="KW-0378">Hydrolase</keyword>
<feature type="domain" description="Glycosyl hydrolase family 63 C-terminal" evidence="14">
    <location>
        <begin position="434"/>
        <end position="913"/>
    </location>
</feature>
<dbReference type="GO" id="GO:0006487">
    <property type="term" value="P:protein N-linked glycosylation"/>
    <property type="evidence" value="ECO:0007669"/>
    <property type="project" value="UniProtKB-UniRule"/>
</dbReference>
<dbReference type="PANTHER" id="PTHR10412">
    <property type="entry name" value="MANNOSYL-OLIGOSACCHARIDE GLUCOSIDASE"/>
    <property type="match status" value="1"/>
</dbReference>
<evidence type="ECO:0000259" key="14">
    <source>
        <dbReference type="Pfam" id="PF03200"/>
    </source>
</evidence>
<evidence type="ECO:0000256" key="4">
    <source>
        <dbReference type="ARBA" id="ARBA00022801"/>
    </source>
</evidence>
<dbReference type="InterPro" id="IPR031335">
    <property type="entry name" value="Glyco_hydro_63_C"/>
</dbReference>
<keyword evidence="10 12" id="KW-0326">Glycosidase</keyword>
<keyword evidence="5 12" id="KW-0256">Endoplasmic reticulum</keyword>
<feature type="compositionally biased region" description="Low complexity" evidence="13">
    <location>
        <begin position="70"/>
        <end position="82"/>
    </location>
</feature>
<feature type="domain" description="Glycosyl hydrolase family 63 N-terminal" evidence="15">
    <location>
        <begin position="184"/>
        <end position="303"/>
    </location>
</feature>
<keyword evidence="9" id="KW-0325">Glycoprotein</keyword>
<comment type="function">
    <text evidence="12">Cleaves the distal alpha 1,2-linked glucose residue from the Glc(3)Man(9)GlcNAc(2) oligosaccharide precursor.</text>
</comment>
<dbReference type="GO" id="GO:0005789">
    <property type="term" value="C:endoplasmic reticulum membrane"/>
    <property type="evidence" value="ECO:0007669"/>
    <property type="project" value="UniProtKB-SubCell"/>
</dbReference>
<dbReference type="InterPro" id="IPR008928">
    <property type="entry name" value="6-hairpin_glycosidase_sf"/>
</dbReference>
<comment type="caution">
    <text evidence="16">The sequence shown here is derived from an EMBL/GenBank/DDBJ whole genome shotgun (WGS) entry which is preliminary data.</text>
</comment>
<accession>A0AAD4MPQ1</accession>
<dbReference type="GO" id="GO:0004573">
    <property type="term" value="F:Glc3Man9GlcNAc2 oligosaccharide glucosidase activity"/>
    <property type="evidence" value="ECO:0007669"/>
    <property type="project" value="UniProtKB-UniRule"/>
</dbReference>
<keyword evidence="8 12" id="KW-0472">Membrane</keyword>
<dbReference type="Gene3D" id="1.50.10.10">
    <property type="match status" value="1"/>
</dbReference>
<comment type="catalytic activity">
    <reaction evidence="12">
        <text>N(4)-(alpha-D-Glc-(1-&gt;2)-alpha-D-Glc-(1-&gt;3)-alpha-D-Glc-(1-&gt;3)-alpha-D-Man-(1-&gt;2)-alpha-D-Man-(1-&gt;2)-alpha-D-Man-(1-&gt;3)-[alpha-D-Man-(1-&gt;2)-alpha-D-Man-(1-&gt;3)-[alpha-D-Man-(1-&gt;2)-alpha-D-Man-(1-&gt;6)]-alpha-D-Man-(1-&gt;6)]-beta-D-Man-(1-&gt;4)-beta-D-GlcNAc-(1-&gt;4)-beta-D-GlcNAc)-L-asparaginyl-[protein] + H2O = N(4)-(alpha-D-Glc-(1-&gt;3)-alpha-D-Glc-(1-&gt;3)-alpha-D-Man-(1-&gt;2)-alpha-D-Man-(1-&gt;2)-alpha-D-Man-(1-&gt;3)-[alpha-D-Man-(1-&gt;2)-alpha-D-Man-(1-&gt;3)-[alpha-D-Man-(1-&gt;2)-alpha-D-Man-(1-&gt;6)]-alpha-D-Man-(1-&gt;6)]-beta-D-Man-(1-&gt;4)-beta-D-GlcNAc-(1-&gt;4)-beta-D-GlcNAc)-L-asparaginyl-[protein] + beta-D-glucose</text>
        <dbReference type="Rhea" id="RHEA:55988"/>
        <dbReference type="Rhea" id="RHEA-COMP:12806"/>
        <dbReference type="Rhea" id="RHEA-COMP:14355"/>
        <dbReference type="ChEBI" id="CHEBI:15377"/>
        <dbReference type="ChEBI" id="CHEBI:15903"/>
        <dbReference type="ChEBI" id="CHEBI:59082"/>
        <dbReference type="ChEBI" id="CHEBI:132537"/>
        <dbReference type="EC" id="3.2.1.106"/>
    </reaction>
</comment>
<evidence type="ECO:0000256" key="2">
    <source>
        <dbReference type="ARBA" id="ARBA00010833"/>
    </source>
</evidence>
<dbReference type="InterPro" id="IPR031631">
    <property type="entry name" value="Glyco_hydro_63N"/>
</dbReference>
<feature type="region of interest" description="Disordered" evidence="13">
    <location>
        <begin position="1"/>
        <end position="83"/>
    </location>
</feature>
<name>A0AAD4MPQ1_9BILA</name>
<evidence type="ECO:0000256" key="13">
    <source>
        <dbReference type="SAM" id="MobiDB-lite"/>
    </source>
</evidence>
<evidence type="ECO:0000256" key="12">
    <source>
        <dbReference type="RuleBase" id="RU368089"/>
    </source>
</evidence>
<dbReference type="SUPFAM" id="SSF48208">
    <property type="entry name" value="Six-hairpin glycosidases"/>
    <property type="match status" value="1"/>
</dbReference>
<evidence type="ECO:0000259" key="15">
    <source>
        <dbReference type="Pfam" id="PF16923"/>
    </source>
</evidence>
<evidence type="ECO:0000256" key="7">
    <source>
        <dbReference type="ARBA" id="ARBA00022989"/>
    </source>
</evidence>
<dbReference type="GO" id="GO:0009311">
    <property type="term" value="P:oligosaccharide metabolic process"/>
    <property type="evidence" value="ECO:0007669"/>
    <property type="project" value="UniProtKB-UniRule"/>
</dbReference>
<gene>
    <name evidence="16" type="ORF">DdX_18337</name>
</gene>
<feature type="region of interest" description="Disordered" evidence="13">
    <location>
        <begin position="628"/>
        <end position="661"/>
    </location>
</feature>
<dbReference type="EC" id="3.2.1.106" evidence="11 12"/>
<evidence type="ECO:0000256" key="1">
    <source>
        <dbReference type="ARBA" id="ARBA00004648"/>
    </source>
</evidence>
<dbReference type="InterPro" id="IPR038518">
    <property type="entry name" value="Glyco_hydro_63N_sf"/>
</dbReference>
<dbReference type="AlphaFoldDB" id="A0AAD4MPQ1"/>
<comment type="subcellular location">
    <subcellularLocation>
        <location evidence="1 12">Endoplasmic reticulum membrane</location>
        <topology evidence="1 12">Single-pass type II membrane protein</topology>
    </subcellularLocation>
</comment>
<feature type="transmembrane region" description="Helical" evidence="12">
    <location>
        <begin position="120"/>
        <end position="144"/>
    </location>
</feature>
<evidence type="ECO:0000256" key="10">
    <source>
        <dbReference type="ARBA" id="ARBA00023295"/>
    </source>
</evidence>
<comment type="similarity">
    <text evidence="2 12">Belongs to the glycosyl hydrolase 63 family.</text>
</comment>